<dbReference type="RefSeq" id="WP_069696266.1">
    <property type="nucleotide sequence ID" value="NZ_CP043010.1"/>
</dbReference>
<dbReference type="InterPro" id="IPR027056">
    <property type="entry name" value="Gluconate_2DH_su3"/>
</dbReference>
<protein>
    <submittedName>
        <fullName evidence="2">Gluconate 2-dehydrogenase subunit 3 family protein</fullName>
    </submittedName>
</protein>
<organism evidence="2 3">
    <name type="scientific">Paenarthrobacter ureafaciens</name>
    <dbReference type="NCBI Taxonomy" id="37931"/>
    <lineage>
        <taxon>Bacteria</taxon>
        <taxon>Bacillati</taxon>
        <taxon>Actinomycetota</taxon>
        <taxon>Actinomycetes</taxon>
        <taxon>Micrococcales</taxon>
        <taxon>Micrococcaceae</taxon>
        <taxon>Paenarthrobacter</taxon>
    </lineage>
</organism>
<feature type="compositionally biased region" description="Basic and acidic residues" evidence="1">
    <location>
        <begin position="12"/>
        <end position="25"/>
    </location>
</feature>
<evidence type="ECO:0000313" key="2">
    <source>
        <dbReference type="EMBL" id="UYV97512.1"/>
    </source>
</evidence>
<evidence type="ECO:0000256" key="1">
    <source>
        <dbReference type="SAM" id="MobiDB-lite"/>
    </source>
</evidence>
<feature type="region of interest" description="Disordered" evidence="1">
    <location>
        <begin position="1"/>
        <end position="25"/>
    </location>
</feature>
<accession>A0AAX3EHE2</accession>
<gene>
    <name evidence="2" type="ORF">NL394_21205</name>
</gene>
<dbReference type="AlphaFoldDB" id="A0AAX3EHE2"/>
<keyword evidence="3" id="KW-1185">Reference proteome</keyword>
<dbReference type="Pfam" id="PF13618">
    <property type="entry name" value="Gluconate_2-dh3"/>
    <property type="match status" value="1"/>
</dbReference>
<evidence type="ECO:0000313" key="3">
    <source>
        <dbReference type="Proteomes" id="UP001163293"/>
    </source>
</evidence>
<dbReference type="Proteomes" id="UP001163293">
    <property type="component" value="Chromosome"/>
</dbReference>
<sequence>MDIILNTNRPPSADRDPRSRFRAEKPPIGGWLPGISLTPTQISVLNAVVDRLIPGGEGFPAPSEVDVVSFFRRYIAPEGQEPKWFPFIGESEFQARLDTLGEEFVQSSPAAQVETLQTLEKTEEFFFARIRDLTYYAYYSRPAVITAINANLKAGKDLRNSPQPFGYSDTMDDWDEQLLSRVRGTYTRTEDVRPVEVPADLLKAKATQFQESQV</sequence>
<dbReference type="EMBL" id="CP101185">
    <property type="protein sequence ID" value="UYV97512.1"/>
    <property type="molecule type" value="Genomic_DNA"/>
</dbReference>
<reference evidence="2" key="1">
    <citation type="submission" date="2022-07" db="EMBL/GenBank/DDBJ databases">
        <authorList>
            <person name="Wu T."/>
        </authorList>
    </citation>
    <scope>NUCLEOTIDE SEQUENCE</scope>
    <source>
        <strain evidence="2">SD-1</strain>
    </source>
</reference>
<proteinExistence type="predicted"/>
<name>A0AAX3EHE2_PAEUR</name>